<dbReference type="PANTHER" id="PTHR43615:SF1">
    <property type="entry name" value="PPDK_N DOMAIN-CONTAINING PROTEIN"/>
    <property type="match status" value="1"/>
</dbReference>
<name>A0A1H3GZN2_9BACT</name>
<keyword evidence="3" id="KW-1185">Reference proteome</keyword>
<proteinExistence type="predicted"/>
<keyword evidence="2" id="KW-0670">Pyruvate</keyword>
<dbReference type="InterPro" id="IPR051549">
    <property type="entry name" value="PEP_Utilizing_Enz"/>
</dbReference>
<keyword evidence="2" id="KW-0808">Transferase</keyword>
<dbReference type="PANTHER" id="PTHR43615">
    <property type="entry name" value="PHOSPHOENOLPYRUVATE SYNTHASE-RELATED"/>
    <property type="match status" value="1"/>
</dbReference>
<gene>
    <name evidence="2" type="ORF">SAMN03080603_01712</name>
</gene>
<dbReference type="InterPro" id="IPR013815">
    <property type="entry name" value="ATP_grasp_subdomain_1"/>
</dbReference>
<dbReference type="AlphaFoldDB" id="A0A1H3GZN2"/>
<keyword evidence="2" id="KW-0418">Kinase</keyword>
<dbReference type="Gene3D" id="3.30.1490.20">
    <property type="entry name" value="ATP-grasp fold, A domain"/>
    <property type="match status" value="1"/>
</dbReference>
<evidence type="ECO:0000259" key="1">
    <source>
        <dbReference type="Pfam" id="PF01326"/>
    </source>
</evidence>
<dbReference type="Pfam" id="PF01326">
    <property type="entry name" value="PPDK_N"/>
    <property type="match status" value="1"/>
</dbReference>
<sequence>MSMASAPYAHYEGTSFYRSKKWSIGEGEIGGKAKGVAFAAEALQTNPLGKCIDFPRVSYVLTTEVFNDFMVRNNLEPIVRGAQNFEEIERAFEGANFSESLRDTLVNILLDIDTPVAVRSSSVLEDDLAFSFAGKYSTRFFGNSGDLEYRLHRFERAIKLVYASTFNPSAKEYRRRHGIKLAQERMAIIIQPIVGRKRGQLYYPELAGVAFSKVYRRPSPRVRREEGLLRLCFGLGTRAVARANAKVFYLSLPGLRVEGNRASDIIAHAQDEFDYIDLKRGFFLSNRIDMALDHIITHHKNASSFLELSDGEMFYMLHGGIVSDIQKMWPVMTFSNFPRRFSTFFEKIRSLLRLMEERAGLAVDLEFTYETEDDRLALVQMRPLATFEEWGDVEIPQIPSERIVLRGNRMISNGKLRGVRHLVYVDPKLYMDTREFVQIARAVGKANEKLLGERYILVGPGRWGSTNPLLGVPVSYGEISGCGCIVEVSVPSAGVVPELSYGSHFFLDLDTDKILYLPVFCGEHGNICNEQWFEKTPFFMGEHEALRIYEGNFGVYLNGEREIGVIVDET</sequence>
<protein>
    <submittedName>
        <fullName evidence="2">Pyruvate phosphate dikinase, PEP/pyruvate binding domain</fullName>
    </submittedName>
</protein>
<evidence type="ECO:0000313" key="2">
    <source>
        <dbReference type="EMBL" id="SDY08766.1"/>
    </source>
</evidence>
<reference evidence="3" key="1">
    <citation type="submission" date="2016-10" db="EMBL/GenBank/DDBJ databases">
        <authorList>
            <person name="Varghese N."/>
            <person name="Submissions S."/>
        </authorList>
    </citation>
    <scope>NUCLEOTIDE SEQUENCE [LARGE SCALE GENOMIC DNA]</scope>
    <source>
        <strain evidence="3">DSM 13490</strain>
    </source>
</reference>
<evidence type="ECO:0000313" key="3">
    <source>
        <dbReference type="Proteomes" id="UP000199266"/>
    </source>
</evidence>
<dbReference type="EMBL" id="FNPD01000011">
    <property type="protein sequence ID" value="SDY08766.1"/>
    <property type="molecule type" value="Genomic_DNA"/>
</dbReference>
<dbReference type="SUPFAM" id="SSF56059">
    <property type="entry name" value="Glutathione synthetase ATP-binding domain-like"/>
    <property type="match status" value="1"/>
</dbReference>
<dbReference type="Proteomes" id="UP000199266">
    <property type="component" value="Unassembled WGS sequence"/>
</dbReference>
<dbReference type="InterPro" id="IPR002192">
    <property type="entry name" value="PPDK_AMP/ATP-bd"/>
</dbReference>
<accession>A0A1H3GZN2</accession>
<feature type="domain" description="Pyruvate phosphate dikinase AMP/ATP-binding" evidence="1">
    <location>
        <begin position="28"/>
        <end position="390"/>
    </location>
</feature>
<dbReference type="GO" id="GO:0016301">
    <property type="term" value="F:kinase activity"/>
    <property type="evidence" value="ECO:0007669"/>
    <property type="project" value="UniProtKB-KW"/>
</dbReference>
<organism evidence="2 3">
    <name type="scientific">Acetomicrobium thermoterrenum DSM 13490</name>
    <dbReference type="NCBI Taxonomy" id="1120987"/>
    <lineage>
        <taxon>Bacteria</taxon>
        <taxon>Thermotogati</taxon>
        <taxon>Synergistota</taxon>
        <taxon>Synergistia</taxon>
        <taxon>Synergistales</taxon>
        <taxon>Acetomicrobiaceae</taxon>
        <taxon>Acetomicrobium</taxon>
    </lineage>
</organism>
<dbReference type="GO" id="GO:0005524">
    <property type="term" value="F:ATP binding"/>
    <property type="evidence" value="ECO:0007669"/>
    <property type="project" value="InterPro"/>
</dbReference>